<dbReference type="Gene3D" id="3.10.620.30">
    <property type="match status" value="1"/>
</dbReference>
<reference evidence="1 2" key="1">
    <citation type="submission" date="2020-08" db="EMBL/GenBank/DDBJ databases">
        <title>Genome public.</title>
        <authorList>
            <person name="Liu C."/>
            <person name="Sun Q."/>
        </authorList>
    </citation>
    <scope>NUCLEOTIDE SEQUENCE [LARGE SCALE GENOMIC DNA]</scope>
    <source>
        <strain evidence="1 2">BX2</strain>
    </source>
</reference>
<keyword evidence="2" id="KW-1185">Reference proteome</keyword>
<evidence type="ECO:0000313" key="2">
    <source>
        <dbReference type="Proteomes" id="UP000644010"/>
    </source>
</evidence>
<dbReference type="RefSeq" id="WP_186958782.1">
    <property type="nucleotide sequence ID" value="NZ_JACOOI010000005.1"/>
</dbReference>
<dbReference type="Proteomes" id="UP000644010">
    <property type="component" value="Unassembled WGS sequence"/>
</dbReference>
<sequence>MTFRRYIQITALVIAGNLSLPVNGQKDLLREFDAFVNKENKTFDNRTRQMNKEFADYLEREWISFPTYTNQPPSIDPDTFFIKKEETKNRKEEIHLPPEEKKDIRPEAGQLTISFFGKSLSFPFTPSLVIPVNNAGEKAVSNAWRKASETDYAPLLSMLLQYKKDLRLNDWGYLQLVQQTAEAIYARHNNPNGAVFLTTYLLNQSSFAARMGRIENRLALLVEINETIYNVPQLKNDRQTLSILSDRPLPGNAQVFTYKESLRFATERISMCIPELPLLEGKCQPAVLPHTWQDESVTVKVDKALIGFFSTIPQTEFTVYARSGTSEQIKDLCRYLKKHIENKSETEAVSLLLDFVQHTFDYQSDLGQFGYEKVFFPDEMLYYPYNDCEDRAIFFCRLVRLLLNLPVALVDYPNHIAAAVCFSEPTGGTLFRQNGKEYTLCDPTYINAKIGECMQQFIGIKAELIIL</sequence>
<evidence type="ECO:0000313" key="1">
    <source>
        <dbReference type="EMBL" id="MBC5642581.1"/>
    </source>
</evidence>
<evidence type="ECO:0008006" key="3">
    <source>
        <dbReference type="Google" id="ProtNLM"/>
    </source>
</evidence>
<comment type="caution">
    <text evidence="1">The sequence shown here is derived from an EMBL/GenBank/DDBJ whole genome shotgun (WGS) entry which is preliminary data.</text>
</comment>
<gene>
    <name evidence="1" type="ORF">H8S77_06735</name>
</gene>
<organism evidence="1 2">
    <name type="scientific">Parabacteroides segnis</name>
    <dbReference type="NCBI Taxonomy" id="2763058"/>
    <lineage>
        <taxon>Bacteria</taxon>
        <taxon>Pseudomonadati</taxon>
        <taxon>Bacteroidota</taxon>
        <taxon>Bacteroidia</taxon>
        <taxon>Bacteroidales</taxon>
        <taxon>Tannerellaceae</taxon>
        <taxon>Parabacteroides</taxon>
    </lineage>
</organism>
<protein>
    <recommendedName>
        <fullName evidence="3">Transglutaminase domain-containing protein</fullName>
    </recommendedName>
</protein>
<accession>A0ABR7DYL0</accession>
<dbReference type="EMBL" id="JACOOI010000005">
    <property type="protein sequence ID" value="MBC5642581.1"/>
    <property type="molecule type" value="Genomic_DNA"/>
</dbReference>
<proteinExistence type="predicted"/>
<name>A0ABR7DYL0_9BACT</name>